<evidence type="ECO:0000313" key="1">
    <source>
        <dbReference type="EMBL" id="KAK7346095.1"/>
    </source>
</evidence>
<proteinExistence type="predicted"/>
<comment type="caution">
    <text evidence="1">The sequence shown here is derived from an EMBL/GenBank/DDBJ whole genome shotgun (WGS) entry which is preliminary data.</text>
</comment>
<dbReference type="EMBL" id="JAYMYR010000008">
    <property type="protein sequence ID" value="KAK7346095.1"/>
    <property type="molecule type" value="Genomic_DNA"/>
</dbReference>
<accession>A0AAN9M0V7</accession>
<reference evidence="1 2" key="1">
    <citation type="submission" date="2024-01" db="EMBL/GenBank/DDBJ databases">
        <title>The genomes of 5 underutilized Papilionoideae crops provide insights into root nodulation and disease resistanc.</title>
        <authorList>
            <person name="Jiang F."/>
        </authorList>
    </citation>
    <scope>NUCLEOTIDE SEQUENCE [LARGE SCALE GENOMIC DNA]</scope>
    <source>
        <strain evidence="1">JINMINGXINNONG_FW02</strain>
        <tissue evidence="1">Leaves</tissue>
    </source>
</reference>
<dbReference type="AlphaFoldDB" id="A0AAN9M0V7"/>
<gene>
    <name evidence="1" type="ORF">VNO80_20609</name>
</gene>
<sequence length="105" mass="12137">MHKVGWVYKLEWRYFKDGVQNEEANVTTCVVLGQEVVKIKKWAWVGKVGCTVTRWMNQRHVSNPFPLTLSILMHKTHLSLSSLRFALTNLHRSVTSICNRLVGVE</sequence>
<organism evidence="1 2">
    <name type="scientific">Phaseolus coccineus</name>
    <name type="common">Scarlet runner bean</name>
    <name type="synonym">Phaseolus multiflorus</name>
    <dbReference type="NCBI Taxonomy" id="3886"/>
    <lineage>
        <taxon>Eukaryota</taxon>
        <taxon>Viridiplantae</taxon>
        <taxon>Streptophyta</taxon>
        <taxon>Embryophyta</taxon>
        <taxon>Tracheophyta</taxon>
        <taxon>Spermatophyta</taxon>
        <taxon>Magnoliopsida</taxon>
        <taxon>eudicotyledons</taxon>
        <taxon>Gunneridae</taxon>
        <taxon>Pentapetalae</taxon>
        <taxon>rosids</taxon>
        <taxon>fabids</taxon>
        <taxon>Fabales</taxon>
        <taxon>Fabaceae</taxon>
        <taxon>Papilionoideae</taxon>
        <taxon>50 kb inversion clade</taxon>
        <taxon>NPAAA clade</taxon>
        <taxon>indigoferoid/millettioid clade</taxon>
        <taxon>Phaseoleae</taxon>
        <taxon>Phaseolus</taxon>
    </lineage>
</organism>
<protein>
    <submittedName>
        <fullName evidence="1">Uncharacterized protein</fullName>
    </submittedName>
</protein>
<dbReference type="Proteomes" id="UP001374584">
    <property type="component" value="Unassembled WGS sequence"/>
</dbReference>
<name>A0AAN9M0V7_PHACN</name>
<keyword evidence="2" id="KW-1185">Reference proteome</keyword>
<evidence type="ECO:0000313" key="2">
    <source>
        <dbReference type="Proteomes" id="UP001374584"/>
    </source>
</evidence>